<dbReference type="EMBL" id="CP031337">
    <property type="protein sequence ID" value="AXK38354.1"/>
    <property type="molecule type" value="Genomic_DNA"/>
</dbReference>
<dbReference type="InterPro" id="IPR003789">
    <property type="entry name" value="Asn/Gln_tRNA_amidoTrase-B-like"/>
</dbReference>
<protein>
    <submittedName>
        <fullName evidence="1">GatB/YqeY domain-containing protein</fullName>
    </submittedName>
</protein>
<dbReference type="InterPro" id="IPR019004">
    <property type="entry name" value="YqeY/Aim41"/>
</dbReference>
<dbReference type="InterPro" id="IPR042184">
    <property type="entry name" value="YqeY/Aim41_N"/>
</dbReference>
<accession>A0A345Y352</accession>
<proteinExistence type="predicted"/>
<dbReference type="GO" id="GO:0016884">
    <property type="term" value="F:carbon-nitrogen ligase activity, with glutamine as amido-N-donor"/>
    <property type="evidence" value="ECO:0007669"/>
    <property type="project" value="InterPro"/>
</dbReference>
<dbReference type="Pfam" id="PF09424">
    <property type="entry name" value="YqeY"/>
    <property type="match status" value="1"/>
</dbReference>
<dbReference type="Gene3D" id="1.10.1510.10">
    <property type="entry name" value="Uncharacterised protein YqeY/AIM41 PF09424, N-terminal domain"/>
    <property type="match status" value="1"/>
</dbReference>
<sequence>MSLKTRISDDMKAAMKAKDGARLSTIRLLMAAIKQKEVDERVELDDVGIVAVIDKMQKQRRDSVTQYESGGRQDLADKERAEMEVLAAYLPQPLSEQEIAALIDAAVAESGAAGVADMGKVMALVKPQMAGRADMGKVSAAIKARLAG</sequence>
<dbReference type="OrthoDB" id="9788127at2"/>
<evidence type="ECO:0000313" key="2">
    <source>
        <dbReference type="Proteomes" id="UP000254537"/>
    </source>
</evidence>
<dbReference type="Proteomes" id="UP000254537">
    <property type="component" value="Chromosome"/>
</dbReference>
<dbReference type="PANTHER" id="PTHR28055">
    <property type="entry name" value="ALTERED INHERITANCE OF MITOCHONDRIA PROTEIN 41, MITOCHONDRIAL"/>
    <property type="match status" value="1"/>
</dbReference>
<dbReference type="Gene3D" id="1.10.10.410">
    <property type="match status" value="1"/>
</dbReference>
<name>A0A345Y352_9NEIS</name>
<organism evidence="1 2">
    <name type="scientific">Crenobacter cavernae</name>
    <dbReference type="NCBI Taxonomy" id="2290923"/>
    <lineage>
        <taxon>Bacteria</taxon>
        <taxon>Pseudomonadati</taxon>
        <taxon>Pseudomonadota</taxon>
        <taxon>Betaproteobacteria</taxon>
        <taxon>Neisseriales</taxon>
        <taxon>Neisseriaceae</taxon>
        <taxon>Crenobacter</taxon>
    </lineage>
</organism>
<dbReference type="PANTHER" id="PTHR28055:SF1">
    <property type="entry name" value="ALTERED INHERITANCE OF MITOCHONDRIA PROTEIN 41, MITOCHONDRIAL"/>
    <property type="match status" value="1"/>
</dbReference>
<dbReference type="RefSeq" id="WP_115432236.1">
    <property type="nucleotide sequence ID" value="NZ_CP031337.1"/>
</dbReference>
<dbReference type="AlphaFoldDB" id="A0A345Y352"/>
<dbReference type="SUPFAM" id="SSF89095">
    <property type="entry name" value="GatB/YqeY motif"/>
    <property type="match status" value="1"/>
</dbReference>
<reference evidence="1 2" key="1">
    <citation type="submission" date="2018-07" db="EMBL/GenBank/DDBJ databases">
        <title>Crenobacter cavernae sp. nov., isolated from a karst cave.</title>
        <authorList>
            <person name="Zhu H."/>
        </authorList>
    </citation>
    <scope>NUCLEOTIDE SEQUENCE [LARGE SCALE GENOMIC DNA]</scope>
    <source>
        <strain evidence="1 2">K1W11S-77</strain>
    </source>
</reference>
<dbReference type="InterPro" id="IPR023168">
    <property type="entry name" value="GatB_Yqey_C_2"/>
</dbReference>
<evidence type="ECO:0000313" key="1">
    <source>
        <dbReference type="EMBL" id="AXK38354.1"/>
    </source>
</evidence>
<gene>
    <name evidence="1" type="ORF">DWG20_02315</name>
</gene>
<dbReference type="KEGG" id="ccah:DWG20_02315"/>